<name>A0ABW8L4Q3_9GAMM</name>
<protein>
    <submittedName>
        <fullName evidence="1">Uncharacterized protein</fullName>
    </submittedName>
</protein>
<gene>
    <name evidence="1" type="ORF">ACI2I3_00735</name>
</gene>
<evidence type="ECO:0000313" key="2">
    <source>
        <dbReference type="Proteomes" id="UP001620234"/>
    </source>
</evidence>
<evidence type="ECO:0000313" key="1">
    <source>
        <dbReference type="EMBL" id="MFK3999860.1"/>
    </source>
</evidence>
<sequence length="97" mass="10963">MDRKRLDVNDYQNASDEFKKDVAFANTVLDKVYAKINEQSQTMLDDAVEAKPTGGFVHSTENIAKPKSKLLLRAKAKVLRSLRLSKNKIIVIKNKSN</sequence>
<keyword evidence="2" id="KW-1185">Reference proteome</keyword>
<dbReference type="EMBL" id="JBJDPD010000001">
    <property type="protein sequence ID" value="MFK3999860.1"/>
    <property type="molecule type" value="Genomic_DNA"/>
</dbReference>
<reference evidence="1 2" key="1">
    <citation type="submission" date="2024-11" db="EMBL/GenBank/DDBJ databases">
        <title>The Natural Products Discovery Center: Release of the First 8490 Sequenced Strains for Exploring Actinobacteria Biosynthetic Diversity.</title>
        <authorList>
            <person name="Kalkreuter E."/>
            <person name="Kautsar S.A."/>
            <person name="Yang D."/>
            <person name="Bader C.D."/>
            <person name="Teijaro C.N."/>
            <person name="Fluegel L."/>
            <person name="Davis C.M."/>
            <person name="Simpson J.R."/>
            <person name="Lauterbach L."/>
            <person name="Steele A.D."/>
            <person name="Gui C."/>
            <person name="Meng S."/>
            <person name="Li G."/>
            <person name="Viehrig K."/>
            <person name="Ye F."/>
            <person name="Su P."/>
            <person name="Kiefer A.F."/>
            <person name="Nichols A."/>
            <person name="Cepeda A.J."/>
            <person name="Yan W."/>
            <person name="Fan B."/>
            <person name="Jiang Y."/>
            <person name="Adhikari A."/>
            <person name="Zheng C.-J."/>
            <person name="Schuster L."/>
            <person name="Cowan T.M."/>
            <person name="Smanski M.J."/>
            <person name="Chevrette M.G."/>
            <person name="De Carvalho L.P.S."/>
            <person name="Shen B."/>
        </authorList>
    </citation>
    <scope>NUCLEOTIDE SEQUENCE [LARGE SCALE GENOMIC DNA]</scope>
    <source>
        <strain evidence="1 2">NPDC077433</strain>
    </source>
</reference>
<comment type="caution">
    <text evidence="1">The sequence shown here is derived from an EMBL/GenBank/DDBJ whole genome shotgun (WGS) entry which is preliminary data.</text>
</comment>
<organism evidence="1 2">
    <name type="scientific">Psychrobacter namhaensis</name>
    <dbReference type="NCBI Taxonomy" id="292734"/>
    <lineage>
        <taxon>Bacteria</taxon>
        <taxon>Pseudomonadati</taxon>
        <taxon>Pseudomonadota</taxon>
        <taxon>Gammaproteobacteria</taxon>
        <taxon>Moraxellales</taxon>
        <taxon>Moraxellaceae</taxon>
        <taxon>Psychrobacter</taxon>
    </lineage>
</organism>
<dbReference type="Proteomes" id="UP001620234">
    <property type="component" value="Unassembled WGS sequence"/>
</dbReference>
<dbReference type="RefSeq" id="WP_404671705.1">
    <property type="nucleotide sequence ID" value="NZ_JBJDPD010000001.1"/>
</dbReference>
<proteinExistence type="predicted"/>
<accession>A0ABW8L4Q3</accession>